<dbReference type="Pfam" id="PF08718">
    <property type="entry name" value="GLTP"/>
    <property type="match status" value="1"/>
</dbReference>
<dbReference type="GO" id="GO:1902387">
    <property type="term" value="F:ceramide 1-phosphate binding"/>
    <property type="evidence" value="ECO:0007669"/>
    <property type="project" value="TreeGrafter"/>
</dbReference>
<evidence type="ECO:0000256" key="1">
    <source>
        <dbReference type="ARBA" id="ARBA00022448"/>
    </source>
</evidence>
<dbReference type="OrthoDB" id="205255at2759"/>
<dbReference type="Gene3D" id="1.10.3520.10">
    <property type="entry name" value="Glycolipid transfer protein"/>
    <property type="match status" value="1"/>
</dbReference>
<evidence type="ECO:0000313" key="3">
    <source>
        <dbReference type="EMBL" id="OXA38110.1"/>
    </source>
</evidence>
<protein>
    <submittedName>
        <fullName evidence="3">Glycolipid transfer protein</fullName>
    </submittedName>
</protein>
<evidence type="ECO:0000313" key="4">
    <source>
        <dbReference type="Proteomes" id="UP000198287"/>
    </source>
</evidence>
<dbReference type="GO" id="GO:0005829">
    <property type="term" value="C:cytosol"/>
    <property type="evidence" value="ECO:0007669"/>
    <property type="project" value="TreeGrafter"/>
</dbReference>
<feature type="domain" description="Glycolipid transfer protein" evidence="2">
    <location>
        <begin position="35"/>
        <end position="177"/>
    </location>
</feature>
<dbReference type="GO" id="GO:0016020">
    <property type="term" value="C:membrane"/>
    <property type="evidence" value="ECO:0007669"/>
    <property type="project" value="TreeGrafter"/>
</dbReference>
<organism evidence="3 4">
    <name type="scientific">Folsomia candida</name>
    <name type="common">Springtail</name>
    <dbReference type="NCBI Taxonomy" id="158441"/>
    <lineage>
        <taxon>Eukaryota</taxon>
        <taxon>Metazoa</taxon>
        <taxon>Ecdysozoa</taxon>
        <taxon>Arthropoda</taxon>
        <taxon>Hexapoda</taxon>
        <taxon>Collembola</taxon>
        <taxon>Entomobryomorpha</taxon>
        <taxon>Isotomoidea</taxon>
        <taxon>Isotomidae</taxon>
        <taxon>Proisotominae</taxon>
        <taxon>Folsomia</taxon>
    </lineage>
</organism>
<dbReference type="FunFam" id="1.10.3520.10:FF:000001">
    <property type="entry name" value="Pleckstrin domain-containing family A member 8"/>
    <property type="match status" value="1"/>
</dbReference>
<dbReference type="GO" id="GO:1902388">
    <property type="term" value="F:ceramide 1-phosphate transfer activity"/>
    <property type="evidence" value="ECO:0007669"/>
    <property type="project" value="TreeGrafter"/>
</dbReference>
<dbReference type="SUPFAM" id="SSF110004">
    <property type="entry name" value="Glycolipid transfer protein, GLTP"/>
    <property type="match status" value="1"/>
</dbReference>
<evidence type="ECO:0000259" key="2">
    <source>
        <dbReference type="Pfam" id="PF08718"/>
    </source>
</evidence>
<keyword evidence="1" id="KW-0813">Transport</keyword>
<proteinExistence type="predicted"/>
<keyword evidence="4" id="KW-1185">Reference proteome</keyword>
<gene>
    <name evidence="3" type="ORF">Fcan01_27117</name>
</gene>
<dbReference type="STRING" id="158441.A0A226CZ82"/>
<dbReference type="OMA" id="EMHGAEW"/>
<dbReference type="PANTHER" id="PTHR10219:SF25">
    <property type="entry name" value="PLECKSTRIN HOMOLOGY DOMAIN-CONTAINING FAMILY A MEMBER 8"/>
    <property type="match status" value="1"/>
</dbReference>
<comment type="caution">
    <text evidence="3">The sequence shown here is derived from an EMBL/GenBank/DDBJ whole genome shotgun (WGS) entry which is preliminary data.</text>
</comment>
<reference evidence="3 4" key="1">
    <citation type="submission" date="2015-12" db="EMBL/GenBank/DDBJ databases">
        <title>The genome of Folsomia candida.</title>
        <authorList>
            <person name="Faddeeva A."/>
            <person name="Derks M.F."/>
            <person name="Anvar Y."/>
            <person name="Smit S."/>
            <person name="Van Straalen N."/>
            <person name="Roelofs D."/>
        </authorList>
    </citation>
    <scope>NUCLEOTIDE SEQUENCE [LARGE SCALE GENOMIC DNA]</scope>
    <source>
        <strain evidence="3 4">VU population</strain>
        <tissue evidence="3">Whole body</tissue>
    </source>
</reference>
<dbReference type="AlphaFoldDB" id="A0A226CZ82"/>
<name>A0A226CZ82_FOLCA</name>
<sequence length="234" mass="27525">MVSDYKLRDKTIMEQVSFVKLTSHFSWPRLENGRVSTKEFLEASKVILKFFDNLGKLYIPVKHDVEGNIAKLNEKYLEDPVRFAYIQDMIEHEVSSGSNYAAESLLWLKRGLHFICLFLHALVMDHQRKVTSESLLDNMRVSYELSLKPYHNWMLQKLFLILSRAAPTRQELLKSMTNYSSSEIDLNHEDVMKKVKVFVEGLQSNLEAIFDLYVRLRLDNREFKLFPRNEIITS</sequence>
<dbReference type="EMBL" id="LNIX01000048">
    <property type="protein sequence ID" value="OXA38110.1"/>
    <property type="molecule type" value="Genomic_DNA"/>
</dbReference>
<dbReference type="PANTHER" id="PTHR10219">
    <property type="entry name" value="GLYCOLIPID TRANSFER PROTEIN-RELATED"/>
    <property type="match status" value="1"/>
</dbReference>
<dbReference type="InterPro" id="IPR036497">
    <property type="entry name" value="GLTP_sf"/>
</dbReference>
<accession>A0A226CZ82</accession>
<dbReference type="Proteomes" id="UP000198287">
    <property type="component" value="Unassembled WGS sequence"/>
</dbReference>
<dbReference type="InterPro" id="IPR014830">
    <property type="entry name" value="Glycolipid_transfer_prot_dom"/>
</dbReference>